<organism evidence="1">
    <name type="scientific">Drosophila melanogaster</name>
    <name type="common">Fruit fly</name>
    <dbReference type="NCBI Taxonomy" id="7227"/>
    <lineage>
        <taxon>Eukaryota</taxon>
        <taxon>Metazoa</taxon>
        <taxon>Ecdysozoa</taxon>
        <taxon>Arthropoda</taxon>
        <taxon>Hexapoda</taxon>
        <taxon>Insecta</taxon>
        <taxon>Pterygota</taxon>
        <taxon>Neoptera</taxon>
        <taxon>Endopterygota</taxon>
        <taxon>Diptera</taxon>
        <taxon>Brachycera</taxon>
        <taxon>Muscomorpha</taxon>
        <taxon>Ephydroidea</taxon>
        <taxon>Drosophilidae</taxon>
        <taxon>Drosophila</taxon>
        <taxon>Sophophora</taxon>
    </lineage>
</organism>
<proteinExistence type="evidence at transcript level"/>
<evidence type="ECO:0000313" key="1">
    <source>
        <dbReference type="EMBL" id="AAR31139.1"/>
    </source>
</evidence>
<dbReference type="OrthoDB" id="6022401at2759"/>
<dbReference type="AlphaFoldDB" id="Q6NP61"/>
<dbReference type="EMBL" id="BT011068">
    <property type="protein sequence ID" value="AAR31139.1"/>
    <property type="molecule type" value="mRNA"/>
</dbReference>
<name>Q6NP61_DROME</name>
<reference evidence="1" key="1">
    <citation type="submission" date="2003-12" db="EMBL/GenBank/DDBJ databases">
        <authorList>
            <person name="Stapleton M."/>
            <person name="Brokstein P."/>
            <person name="Hong L."/>
            <person name="Agbayani A."/>
            <person name="Carlson J."/>
            <person name="Champe M."/>
            <person name="Chavez C."/>
            <person name="Dorsett V."/>
            <person name="Dresnek D."/>
            <person name="Farfan D."/>
            <person name="Frise E."/>
            <person name="George R."/>
            <person name="Gonzalez M."/>
            <person name="Guarin H."/>
            <person name="Kronmiller B."/>
            <person name="Li P."/>
            <person name="Liao G."/>
            <person name="Miranda A."/>
            <person name="Mungall C.J."/>
            <person name="Nunoo J."/>
            <person name="Pacleb J."/>
            <person name="Paragas V."/>
            <person name="Park S."/>
            <person name="Patel S."/>
            <person name="Phouanenavong S."/>
            <person name="Wan K."/>
            <person name="Yu C."/>
            <person name="Lewis S.E."/>
            <person name="Rubin G.M."/>
            <person name="Celniker S."/>
        </authorList>
    </citation>
    <scope>NUCLEOTIDE SEQUENCE</scope>
    <source>
        <strain evidence="1">Berkeley</strain>
    </source>
</reference>
<sequence length="83" mass="9662">MHYVHNVVSEKKERKKSLINCIANEATNTFCVITQSSTEISQLNVHTLFEQMESFPRLNYLHTLTKVIENDRNKATDTTDDYL</sequence>
<accession>Q6NP61</accession>
<gene>
    <name evidence="1" type="primary">Ptp99A</name>
</gene>
<protein>
    <submittedName>
        <fullName evidence="1">GH24886p</fullName>
    </submittedName>
</protein>